<feature type="transmembrane region" description="Helical" evidence="1">
    <location>
        <begin position="344"/>
        <end position="363"/>
    </location>
</feature>
<feature type="transmembrane region" description="Helical" evidence="1">
    <location>
        <begin position="20"/>
        <end position="35"/>
    </location>
</feature>
<dbReference type="InterPro" id="IPR002656">
    <property type="entry name" value="Acyl_transf_3_dom"/>
</dbReference>
<evidence type="ECO:0008006" key="6">
    <source>
        <dbReference type="Google" id="ProtNLM"/>
    </source>
</evidence>
<evidence type="ECO:0000313" key="4">
    <source>
        <dbReference type="EMBL" id="QSR25617.1"/>
    </source>
</evidence>
<reference evidence="4 5" key="1">
    <citation type="submission" date="2017-06" db="EMBL/GenBank/DDBJ databases">
        <title>Complete Genome Sequence of the Soil Carbazole-Degrading Bacterium Nocardioides aromaticivorans IC177.</title>
        <authorList>
            <person name="Vejarano F."/>
            <person name="Suzuki-Minakuchi C."/>
            <person name="Ohtsubo Y."/>
            <person name="Tsuda M."/>
            <person name="Okada K."/>
            <person name="Nojiri H."/>
        </authorList>
    </citation>
    <scope>NUCLEOTIDE SEQUENCE [LARGE SCALE GENOMIC DNA]</scope>
    <source>
        <strain evidence="4 5">IC177</strain>
    </source>
</reference>
<evidence type="ECO:0000313" key="5">
    <source>
        <dbReference type="Proteomes" id="UP000662818"/>
    </source>
</evidence>
<dbReference type="Pfam" id="PF01757">
    <property type="entry name" value="Acyl_transf_3"/>
    <property type="match status" value="1"/>
</dbReference>
<dbReference type="PANTHER" id="PTHR23028">
    <property type="entry name" value="ACETYLTRANSFERASE"/>
    <property type="match status" value="1"/>
</dbReference>
<feature type="transmembrane region" description="Helical" evidence="1">
    <location>
        <begin position="190"/>
        <end position="210"/>
    </location>
</feature>
<keyword evidence="5" id="KW-1185">Reference proteome</keyword>
<name>A0ABX7PIK1_9ACTN</name>
<dbReference type="Pfam" id="PF19040">
    <property type="entry name" value="SGNH"/>
    <property type="match status" value="1"/>
</dbReference>
<keyword evidence="1" id="KW-0472">Membrane</keyword>
<dbReference type="InterPro" id="IPR050879">
    <property type="entry name" value="Acyltransferase_3"/>
</dbReference>
<feature type="transmembrane region" description="Helical" evidence="1">
    <location>
        <begin position="271"/>
        <end position="290"/>
    </location>
</feature>
<feature type="transmembrane region" description="Helical" evidence="1">
    <location>
        <begin position="247"/>
        <end position="265"/>
    </location>
</feature>
<organism evidence="4 5">
    <name type="scientific">Nocardioides aromaticivorans</name>
    <dbReference type="NCBI Taxonomy" id="200618"/>
    <lineage>
        <taxon>Bacteria</taxon>
        <taxon>Bacillati</taxon>
        <taxon>Actinomycetota</taxon>
        <taxon>Actinomycetes</taxon>
        <taxon>Propionibacteriales</taxon>
        <taxon>Nocardioidaceae</taxon>
        <taxon>Nocardioides</taxon>
    </lineage>
</organism>
<dbReference type="InterPro" id="IPR043968">
    <property type="entry name" value="SGNH"/>
</dbReference>
<feature type="transmembrane region" description="Helical" evidence="1">
    <location>
        <begin position="82"/>
        <end position="102"/>
    </location>
</feature>
<evidence type="ECO:0000259" key="2">
    <source>
        <dbReference type="Pfam" id="PF01757"/>
    </source>
</evidence>
<proteinExistence type="predicted"/>
<sequence>MTRRTVVADTRSFRSDIQGLRALAVGLVILAHAGFRTASGGFIGVDVFFVISGFLIIGLLLREAGESGRISILDFYARRARRVIPAATIVLVATAVASAYVLPLVRGAEVIKDSVWAAFFAANIRFSLVETDYFSQGEPPSPVQHYWSLSVEEQFYIVIPLLLLAVAVVVRRRAGEAAEADRVRVLRRTVFVVLAAVTLSSLAWSIHVTATSPTGAYFSTAARAWELGIGGLAATLVWGRAPRLGRWATEAVLAVGLALIAFATLRFDAQTAVPGSAALVPVLGSALMLAAGSTTGASSTYLFRLFSIAPARVVGDWSYSLYLWHFPVLRLCEEYWEEPRLSKPHLAVALVLIFALSAASYHLVEQPFRKGVRWRPRLRAITLYPVSLAMVVVTAVGAHAWVDGQIAALEDNPGIAVSDYGRDGLSKDPTVALVEASVLAAQDDRPVPGGLEPALGSVRESVAPLGDCDYRTGTRKLCAFGDPDAERTIALMGDSHARHWSPAIDAIGREHGYRVYVFVYSGCPAITFTRLTDGGRPWTECADFKEWALGQVRELHPDLVVLANNAYQSAAMKKRQVGALRDQLELLRPLAGKVAMIGDSPKLPKAPGTCISERDVDLGDCLQEPETGPTRIQGQFRQTVEDLGMTWVDARRWFCAEDRCPAVIGNVVPLRDREHVTVEYSTLLADPIAAALGIAEG</sequence>
<feature type="transmembrane region" description="Helical" evidence="1">
    <location>
        <begin position="41"/>
        <end position="61"/>
    </location>
</feature>
<keyword evidence="1" id="KW-1133">Transmembrane helix</keyword>
<feature type="domain" description="SGNH" evidence="3">
    <location>
        <begin position="468"/>
        <end position="689"/>
    </location>
</feature>
<evidence type="ECO:0000259" key="3">
    <source>
        <dbReference type="Pfam" id="PF19040"/>
    </source>
</evidence>
<accession>A0ABX7PIK1</accession>
<feature type="domain" description="Acyltransferase 3" evidence="2">
    <location>
        <begin position="16"/>
        <end position="358"/>
    </location>
</feature>
<evidence type="ECO:0000256" key="1">
    <source>
        <dbReference type="SAM" id="Phobius"/>
    </source>
</evidence>
<dbReference type="Proteomes" id="UP000662818">
    <property type="component" value="Chromosome"/>
</dbReference>
<feature type="transmembrane region" description="Helical" evidence="1">
    <location>
        <begin position="383"/>
        <end position="402"/>
    </location>
</feature>
<protein>
    <recommendedName>
        <fullName evidence="6">Acyltransferase</fullName>
    </recommendedName>
</protein>
<keyword evidence="1" id="KW-0812">Transmembrane</keyword>
<dbReference type="EMBL" id="CP022295">
    <property type="protein sequence ID" value="QSR25617.1"/>
    <property type="molecule type" value="Genomic_DNA"/>
</dbReference>
<feature type="transmembrane region" description="Helical" evidence="1">
    <location>
        <begin position="154"/>
        <end position="170"/>
    </location>
</feature>
<gene>
    <name evidence="4" type="ORF">CFH99_08280</name>
</gene>
<dbReference type="PANTHER" id="PTHR23028:SF53">
    <property type="entry name" value="ACYL_TRANSF_3 DOMAIN-CONTAINING PROTEIN"/>
    <property type="match status" value="1"/>
</dbReference>